<dbReference type="Proteomes" id="UP000235371">
    <property type="component" value="Unassembled WGS sequence"/>
</dbReference>
<name>A0A2J6SYD2_9HELO</name>
<keyword evidence="3" id="KW-1185">Reference proteome</keyword>
<sequence length="151" mass="15917">MIMIEGIARQGEGSWQVDGAVWGFGFETGVVDASEEHHNKAQLQRTFFSTAPSAFLTAALTLAAGFLAGAAFFLVTPVGLEALVAVAFFGPLLAPVLAVARFLGAAAVVSGTVGKTLGRELPVCEAQYRITKLRAEPYQRLSVTAEGFNKN</sequence>
<evidence type="ECO:0000313" key="3">
    <source>
        <dbReference type="Proteomes" id="UP000235371"/>
    </source>
</evidence>
<evidence type="ECO:0000256" key="1">
    <source>
        <dbReference type="SAM" id="Phobius"/>
    </source>
</evidence>
<dbReference type="RefSeq" id="XP_024732617.1">
    <property type="nucleotide sequence ID" value="XM_024880991.1"/>
</dbReference>
<keyword evidence="1" id="KW-0812">Transmembrane</keyword>
<feature type="transmembrane region" description="Helical" evidence="1">
    <location>
        <begin position="82"/>
        <end position="109"/>
    </location>
</feature>
<dbReference type="GeneID" id="36589068"/>
<dbReference type="AlphaFoldDB" id="A0A2J6SYD2"/>
<protein>
    <submittedName>
        <fullName evidence="2">Uncharacterized protein</fullName>
    </submittedName>
</protein>
<proteinExistence type="predicted"/>
<gene>
    <name evidence="2" type="ORF">K444DRAFT_616781</name>
</gene>
<dbReference type="EMBL" id="KZ613854">
    <property type="protein sequence ID" value="PMD55713.1"/>
    <property type="molecule type" value="Genomic_DNA"/>
</dbReference>
<keyword evidence="1" id="KW-1133">Transmembrane helix</keyword>
<keyword evidence="1" id="KW-0472">Membrane</keyword>
<evidence type="ECO:0000313" key="2">
    <source>
        <dbReference type="EMBL" id="PMD55713.1"/>
    </source>
</evidence>
<reference evidence="2 3" key="1">
    <citation type="submission" date="2016-04" db="EMBL/GenBank/DDBJ databases">
        <title>A degradative enzymes factory behind the ericoid mycorrhizal symbiosis.</title>
        <authorList>
            <consortium name="DOE Joint Genome Institute"/>
            <person name="Martino E."/>
            <person name="Morin E."/>
            <person name="Grelet G."/>
            <person name="Kuo A."/>
            <person name="Kohler A."/>
            <person name="Daghino S."/>
            <person name="Barry K."/>
            <person name="Choi C."/>
            <person name="Cichocki N."/>
            <person name="Clum A."/>
            <person name="Copeland A."/>
            <person name="Hainaut M."/>
            <person name="Haridas S."/>
            <person name="Labutti K."/>
            <person name="Lindquist E."/>
            <person name="Lipzen A."/>
            <person name="Khouja H.-R."/>
            <person name="Murat C."/>
            <person name="Ohm R."/>
            <person name="Olson A."/>
            <person name="Spatafora J."/>
            <person name="Veneault-Fourrey C."/>
            <person name="Henrissat B."/>
            <person name="Grigoriev I."/>
            <person name="Martin F."/>
            <person name="Perotto S."/>
        </authorList>
    </citation>
    <scope>NUCLEOTIDE SEQUENCE [LARGE SCALE GENOMIC DNA]</scope>
    <source>
        <strain evidence="2 3">E</strain>
    </source>
</reference>
<accession>A0A2J6SYD2</accession>
<feature type="transmembrane region" description="Helical" evidence="1">
    <location>
        <begin position="54"/>
        <end position="76"/>
    </location>
</feature>
<organism evidence="2 3">
    <name type="scientific">Hyaloscypha bicolor E</name>
    <dbReference type="NCBI Taxonomy" id="1095630"/>
    <lineage>
        <taxon>Eukaryota</taxon>
        <taxon>Fungi</taxon>
        <taxon>Dikarya</taxon>
        <taxon>Ascomycota</taxon>
        <taxon>Pezizomycotina</taxon>
        <taxon>Leotiomycetes</taxon>
        <taxon>Helotiales</taxon>
        <taxon>Hyaloscyphaceae</taxon>
        <taxon>Hyaloscypha</taxon>
        <taxon>Hyaloscypha bicolor</taxon>
    </lineage>
</organism>
<dbReference type="InParanoid" id="A0A2J6SYD2"/>